<accession>A0AAJ0CR71</accession>
<gene>
    <name evidence="1" type="ORF">QQS21_004503</name>
</gene>
<evidence type="ECO:0000313" key="1">
    <source>
        <dbReference type="EMBL" id="KAK2601912.1"/>
    </source>
</evidence>
<reference evidence="1" key="1">
    <citation type="submission" date="2023-06" db="EMBL/GenBank/DDBJ databases">
        <title>Conoideocrella luteorostrata (Hypocreales: Clavicipitaceae), a potential biocontrol fungus for elongate hemlock scale in United States Christmas tree production areas.</title>
        <authorList>
            <person name="Barrett H."/>
            <person name="Lovett B."/>
            <person name="Macias A.M."/>
            <person name="Stajich J.E."/>
            <person name="Kasson M.T."/>
        </authorList>
    </citation>
    <scope>NUCLEOTIDE SEQUENCE</scope>
    <source>
        <strain evidence="1">ARSEF 14590</strain>
    </source>
</reference>
<protein>
    <submittedName>
        <fullName evidence="1">Uncharacterized protein</fullName>
    </submittedName>
</protein>
<evidence type="ECO:0000313" key="2">
    <source>
        <dbReference type="Proteomes" id="UP001251528"/>
    </source>
</evidence>
<dbReference type="EMBL" id="JASWJB010000067">
    <property type="protein sequence ID" value="KAK2601912.1"/>
    <property type="molecule type" value="Genomic_DNA"/>
</dbReference>
<organism evidence="1 2">
    <name type="scientific">Conoideocrella luteorostrata</name>
    <dbReference type="NCBI Taxonomy" id="1105319"/>
    <lineage>
        <taxon>Eukaryota</taxon>
        <taxon>Fungi</taxon>
        <taxon>Dikarya</taxon>
        <taxon>Ascomycota</taxon>
        <taxon>Pezizomycotina</taxon>
        <taxon>Sordariomycetes</taxon>
        <taxon>Hypocreomycetidae</taxon>
        <taxon>Hypocreales</taxon>
        <taxon>Clavicipitaceae</taxon>
        <taxon>Conoideocrella</taxon>
    </lineage>
</organism>
<sequence>MGLAFTDPVLTHLLPFLKFVNAFLSSRGLHHYLLTIRATTPTHEYDQPRWHTDDAFVADESFVARGNSQSAHRGSTVAVLGTDWKICTTLLGPQTLFVPAHRQSFARQKQRLVQAAARTDHVCPLIRCVGCASAADVVRKELGAFLAQCRPETPSPGQCAVFRVGRDSGAMHSEPCLSENLAGRIFINVIPGTQDELSVLMRRWGMEFPRDWYIRSHIA</sequence>
<keyword evidence="2" id="KW-1185">Reference proteome</keyword>
<name>A0AAJ0CR71_9HYPO</name>
<dbReference type="Proteomes" id="UP001251528">
    <property type="component" value="Unassembled WGS sequence"/>
</dbReference>
<proteinExistence type="predicted"/>
<comment type="caution">
    <text evidence="1">The sequence shown here is derived from an EMBL/GenBank/DDBJ whole genome shotgun (WGS) entry which is preliminary data.</text>
</comment>
<dbReference type="AlphaFoldDB" id="A0AAJ0CR71"/>